<keyword evidence="4" id="KW-0445">Lipid transport</keyword>
<dbReference type="Pfam" id="PF01237">
    <property type="entry name" value="Oxysterol_BP"/>
    <property type="match status" value="1"/>
</dbReference>
<dbReference type="PROSITE" id="PS50003">
    <property type="entry name" value="PH_DOMAIN"/>
    <property type="match status" value="1"/>
</dbReference>
<dbReference type="FunFam" id="3.30.70.3490:FF:000015">
    <property type="entry name" value="Oxysterol-binding protein"/>
    <property type="match status" value="1"/>
</dbReference>
<gene>
    <name evidence="11" type="primary">NDAI0A06430</name>
    <name evidence="11" type="ordered locus">NDAI_0A06430</name>
</gene>
<dbReference type="Proteomes" id="UP000000689">
    <property type="component" value="Chromosome 1"/>
</dbReference>
<keyword evidence="12" id="KW-1185">Reference proteome</keyword>
<dbReference type="GO" id="GO:0032541">
    <property type="term" value="C:cortical endoplasmic reticulum"/>
    <property type="evidence" value="ECO:0007669"/>
    <property type="project" value="EnsemblFungi"/>
</dbReference>
<dbReference type="PANTHER" id="PTHR10972">
    <property type="entry name" value="OXYSTEROL-BINDING PROTEIN-RELATED"/>
    <property type="match status" value="1"/>
</dbReference>
<evidence type="ECO:0000256" key="2">
    <source>
        <dbReference type="ARBA" id="ARBA00022448"/>
    </source>
</evidence>
<dbReference type="PRINTS" id="PR01415">
    <property type="entry name" value="ANKYRIN"/>
</dbReference>
<dbReference type="GO" id="GO:0061709">
    <property type="term" value="P:reticulophagy"/>
    <property type="evidence" value="ECO:0007669"/>
    <property type="project" value="EnsemblFungi"/>
</dbReference>
<feature type="compositionally biased region" description="Acidic residues" evidence="9">
    <location>
        <begin position="737"/>
        <end position="746"/>
    </location>
</feature>
<dbReference type="InterPro" id="IPR018494">
    <property type="entry name" value="Oxysterol-bd_CS"/>
</dbReference>
<accession>G0W4Q9</accession>
<dbReference type="KEGG" id="ndi:NDAI_0A06430"/>
<evidence type="ECO:0000259" key="10">
    <source>
        <dbReference type="PROSITE" id="PS50003"/>
    </source>
</evidence>
<dbReference type="STRING" id="1071378.G0W4Q9"/>
<dbReference type="Gene3D" id="1.25.40.20">
    <property type="entry name" value="Ankyrin repeat-containing domain"/>
    <property type="match status" value="2"/>
</dbReference>
<feature type="compositionally biased region" description="Basic and acidic residues" evidence="9">
    <location>
        <begin position="829"/>
        <end position="841"/>
    </location>
</feature>
<dbReference type="InterPro" id="IPR001849">
    <property type="entry name" value="PH_domain"/>
</dbReference>
<dbReference type="RefSeq" id="XP_003668040.1">
    <property type="nucleotide sequence ID" value="XM_003667992.1"/>
</dbReference>
<feature type="compositionally biased region" description="Low complexity" evidence="9">
    <location>
        <begin position="724"/>
        <end position="736"/>
    </location>
</feature>
<dbReference type="InterPro" id="IPR036770">
    <property type="entry name" value="Ankyrin_rpt-contain_sf"/>
</dbReference>
<dbReference type="eggNOG" id="KOG1737">
    <property type="taxonomic scope" value="Eukaryota"/>
</dbReference>
<feature type="region of interest" description="Disordered" evidence="9">
    <location>
        <begin position="724"/>
        <end position="746"/>
    </location>
</feature>
<feature type="region of interest" description="Disordered" evidence="9">
    <location>
        <begin position="250"/>
        <end position="276"/>
    </location>
</feature>
<dbReference type="GO" id="GO:0032934">
    <property type="term" value="F:sterol binding"/>
    <property type="evidence" value="ECO:0007669"/>
    <property type="project" value="TreeGrafter"/>
</dbReference>
<dbReference type="Pfam" id="PF00169">
    <property type="entry name" value="PH"/>
    <property type="match status" value="1"/>
</dbReference>
<dbReference type="InterPro" id="IPR000648">
    <property type="entry name" value="Oxysterol-bd"/>
</dbReference>
<dbReference type="GO" id="GO:0030011">
    <property type="term" value="P:maintenance of cell polarity"/>
    <property type="evidence" value="ECO:0007669"/>
    <property type="project" value="EnsemblFungi"/>
</dbReference>
<dbReference type="Gene3D" id="2.40.160.120">
    <property type="match status" value="1"/>
</dbReference>
<dbReference type="Pfam" id="PF00023">
    <property type="entry name" value="Ank"/>
    <property type="match status" value="2"/>
</dbReference>
<keyword evidence="5" id="KW-0446">Lipid-binding</keyword>
<dbReference type="GO" id="GO:0006887">
    <property type="term" value="P:exocytosis"/>
    <property type="evidence" value="ECO:0007669"/>
    <property type="project" value="EnsemblFungi"/>
</dbReference>
<evidence type="ECO:0000256" key="5">
    <source>
        <dbReference type="ARBA" id="ARBA00023121"/>
    </source>
</evidence>
<dbReference type="SUPFAM" id="SSF48403">
    <property type="entry name" value="Ankyrin repeat"/>
    <property type="match status" value="1"/>
</dbReference>
<feature type="compositionally biased region" description="Basic and acidic residues" evidence="9">
    <location>
        <begin position="787"/>
        <end position="820"/>
    </location>
</feature>
<reference evidence="11 12" key="1">
    <citation type="journal article" date="2011" name="Proc. Natl. Acad. Sci. U.S.A.">
        <title>Evolutionary erosion of yeast sex chromosomes by mating-type switching accidents.</title>
        <authorList>
            <person name="Gordon J.L."/>
            <person name="Armisen D."/>
            <person name="Proux-Wera E."/>
            <person name="Oheigeartaigh S.S."/>
            <person name="Byrne K.P."/>
            <person name="Wolfe K.H."/>
        </authorList>
    </citation>
    <scope>NUCLEOTIDE SEQUENCE [LARGE SCALE GENOMIC DNA]</scope>
    <source>
        <strain evidence="12">ATCC 10597 / BCRC 20456 / CBS 421 / NBRC 0211 / NRRL Y-12639</strain>
    </source>
</reference>
<comment type="similarity">
    <text evidence="1 7">Belongs to the OSBP family.</text>
</comment>
<protein>
    <recommendedName>
        <fullName evidence="10">PH domain-containing protein</fullName>
    </recommendedName>
</protein>
<keyword evidence="8" id="KW-0175">Coiled coil</keyword>
<dbReference type="SUPFAM" id="SSF50729">
    <property type="entry name" value="PH domain-like"/>
    <property type="match status" value="1"/>
</dbReference>
<feature type="compositionally biased region" description="Polar residues" evidence="9">
    <location>
        <begin position="842"/>
        <end position="876"/>
    </location>
</feature>
<feature type="repeat" description="ANK" evidence="6">
    <location>
        <begin position="207"/>
        <end position="239"/>
    </location>
</feature>
<organism evidence="11 12">
    <name type="scientific">Naumovozyma dairenensis (strain ATCC 10597 / BCRC 20456 / CBS 421 / NBRC 0211 / NRRL Y-12639)</name>
    <name type="common">Saccharomyces dairenensis</name>
    <dbReference type="NCBI Taxonomy" id="1071378"/>
    <lineage>
        <taxon>Eukaryota</taxon>
        <taxon>Fungi</taxon>
        <taxon>Dikarya</taxon>
        <taxon>Ascomycota</taxon>
        <taxon>Saccharomycotina</taxon>
        <taxon>Saccharomycetes</taxon>
        <taxon>Saccharomycetales</taxon>
        <taxon>Saccharomycetaceae</taxon>
        <taxon>Naumovozyma</taxon>
    </lineage>
</organism>
<dbReference type="GO" id="GO:0097038">
    <property type="term" value="C:perinuclear endoplasmic reticulum"/>
    <property type="evidence" value="ECO:0007669"/>
    <property type="project" value="TreeGrafter"/>
</dbReference>
<dbReference type="GO" id="GO:0120015">
    <property type="term" value="F:sterol transfer activity"/>
    <property type="evidence" value="ECO:0007669"/>
    <property type="project" value="EnsemblFungi"/>
</dbReference>
<dbReference type="SMART" id="SM00248">
    <property type="entry name" value="ANK"/>
    <property type="match status" value="3"/>
</dbReference>
<dbReference type="SMART" id="SM00233">
    <property type="entry name" value="PH"/>
    <property type="match status" value="1"/>
</dbReference>
<dbReference type="PANTHER" id="PTHR10972:SF205">
    <property type="entry name" value="OXYSTEROL-BINDING PROTEIN 1"/>
    <property type="match status" value="1"/>
</dbReference>
<evidence type="ECO:0000256" key="6">
    <source>
        <dbReference type="PROSITE-ProRule" id="PRU00023"/>
    </source>
</evidence>
<dbReference type="PROSITE" id="PS50297">
    <property type="entry name" value="ANK_REP_REGION"/>
    <property type="match status" value="1"/>
</dbReference>
<evidence type="ECO:0000256" key="4">
    <source>
        <dbReference type="ARBA" id="ARBA00023055"/>
    </source>
</evidence>
<evidence type="ECO:0000256" key="1">
    <source>
        <dbReference type="ARBA" id="ARBA00008842"/>
    </source>
</evidence>
<dbReference type="InterPro" id="IPR037239">
    <property type="entry name" value="OSBP_sf"/>
</dbReference>
<name>G0W4Q9_NAUDC</name>
<evidence type="ECO:0000256" key="3">
    <source>
        <dbReference type="ARBA" id="ARBA00022553"/>
    </source>
</evidence>
<evidence type="ECO:0000256" key="9">
    <source>
        <dbReference type="SAM" id="MobiDB-lite"/>
    </source>
</evidence>
<dbReference type="InterPro" id="IPR002110">
    <property type="entry name" value="Ankyrin_rpt"/>
</dbReference>
<feature type="domain" description="PH" evidence="10">
    <location>
        <begin position="309"/>
        <end position="408"/>
    </location>
</feature>
<dbReference type="HOGENOM" id="CLU_001040_1_1_1"/>
<dbReference type="PROSITE" id="PS01013">
    <property type="entry name" value="OSBP"/>
    <property type="match status" value="1"/>
</dbReference>
<dbReference type="PROSITE" id="PS50088">
    <property type="entry name" value="ANK_REPEAT"/>
    <property type="match status" value="2"/>
</dbReference>
<dbReference type="OrthoDB" id="1854502at2759"/>
<dbReference type="FunFam" id="2.40.160.120:FF:000001">
    <property type="entry name" value="Oxysterol-binding protein"/>
    <property type="match status" value="1"/>
</dbReference>
<keyword evidence="6" id="KW-0040">ANK repeat</keyword>
<dbReference type="InterPro" id="IPR011993">
    <property type="entry name" value="PH-like_dom_sf"/>
</dbReference>
<dbReference type="GO" id="GO:0005886">
    <property type="term" value="C:plasma membrane"/>
    <property type="evidence" value="ECO:0007669"/>
    <property type="project" value="EnsemblFungi"/>
</dbReference>
<feature type="coiled-coil region" evidence="8">
    <location>
        <begin position="685"/>
        <end position="712"/>
    </location>
</feature>
<dbReference type="Gene3D" id="3.30.70.3490">
    <property type="match status" value="1"/>
</dbReference>
<feature type="repeat" description="ANK" evidence="6">
    <location>
        <begin position="107"/>
        <end position="129"/>
    </location>
</feature>
<evidence type="ECO:0000313" key="11">
    <source>
        <dbReference type="EMBL" id="CCD22797.1"/>
    </source>
</evidence>
<feature type="region of interest" description="Disordered" evidence="9">
    <location>
        <begin position="774"/>
        <end position="876"/>
    </location>
</feature>
<dbReference type="EMBL" id="HE580267">
    <property type="protein sequence ID" value="CCD22797.1"/>
    <property type="molecule type" value="Genomic_DNA"/>
</dbReference>
<dbReference type="GO" id="GO:0034727">
    <property type="term" value="P:piecemeal microautophagy of the nucleus"/>
    <property type="evidence" value="ECO:0007669"/>
    <property type="project" value="EnsemblFungi"/>
</dbReference>
<dbReference type="GO" id="GO:0035621">
    <property type="term" value="P:ER to Golgi ceramide transport"/>
    <property type="evidence" value="ECO:0007669"/>
    <property type="project" value="EnsemblFungi"/>
</dbReference>
<keyword evidence="3" id="KW-0597">Phosphoprotein</keyword>
<dbReference type="GO" id="GO:0005829">
    <property type="term" value="C:cytosol"/>
    <property type="evidence" value="ECO:0007669"/>
    <property type="project" value="TreeGrafter"/>
</dbReference>
<dbReference type="GO" id="GO:0005635">
    <property type="term" value="C:nuclear envelope"/>
    <property type="evidence" value="ECO:0007669"/>
    <property type="project" value="EnsemblFungi"/>
</dbReference>
<dbReference type="Gene3D" id="2.30.29.30">
    <property type="entry name" value="Pleckstrin-homology domain (PH domain)/Phosphotyrosine-binding domain (PTB)"/>
    <property type="match status" value="1"/>
</dbReference>
<evidence type="ECO:0000256" key="7">
    <source>
        <dbReference type="RuleBase" id="RU003844"/>
    </source>
</evidence>
<sequence>MATNNDVGTPEQVTNVPISKPLLKLKALELLRQGDFEALQKFRISQLESNPAEKDTECLLLHLAVQVAPTPLIEKIINNWTQPKNSSSSPTMTKPLKTLDINYQDVNGNTPLHLAAAQSRREVVLMLLRQPEINECITNKSDLVPVEMCKDLNIAQLMQIERSNYLTKTKNQIHDAFEKNDIKTLETILNTPRNVDVLDINYFDQKSGDSLLHTFVRKRNIEMCSWLLKHGADPHRKNFDGKTPLDLLKENNGRLTSPASGTPSSTSKKETSSTAIKKNSFTESELRMILEKAVKNNTINDVAVPIGKAPTFKGYLKKFTNFAQGYKLRWFVLTSDGKLSYYKAPQAMKNKKCRGSLDLSSCYIHLNSTEKLKFEIIGTGNTRARWQLKGNNHEETNQWVCFIQSAIRFAKDEKMNKRNKNNTIPPSLAIKRGRMLPPSASTSAVNKSRITTAPGNKVKTQALRSPSVDLYRNTSNPASVASSEVELSGNLTVSGKRYVSQMIENRLESSSGMISSHSRTPTVESFQPLKLSETLTNHTTPTLKNTLLLTSPVDTTNGSIDSPFDDDDEIDNLIDDNRNSDEEGESGAFAKVDKDEEYLKMEYGPYTEKLNMYQRTISIGLHAVIEVLNGDGNISSTDVIETRKSLNNIGNIFSDMNNLTAERDKVLVGMLTKERDINNVWIQSVRDLERELTNKSERLASLDKERRHLKRKFRKKVLEAKENALVNDNASNNNESSDSEMSDESDTLEDIAKFISATRDEDENSDVEEFFDAEELVDSDSSGHTSVDNKSEQRSHLTVTKVEHPLRNRDSIDEQPRSEEILQGTQKKTLPEYEEPRENQNRKQQQSLNGDESANYNTQKDEVSMSQSEKQLAREQQVTLIGSNKKQKTKEELLLNEGSFLGYEDGIRKRLALDQDDRPKVSLWGVLKSMVGKDMTRMTLPVTFNEPTSLLQRVTEDLEYSELLDQAASYDDSLLRLLYISVFTASSYASTIGRVAKPFNPLLGETYEYSRPDKHFRFFTEQVSHHPPISATWTESPKWDFWGESYVDSKFNGRNFQFKHLGLWYIKMRPDNGSPEELYTFKKPNNTVIGILVGNPQVDNHGDVKIMNHTTGEYCILNFKARGWRSSGAYEVRGEVFNKQKKCVWVIGGHWNDSIYGKKVTGKGNTELSLEKTKTAASTATRRGPTTDGSKFLVWKAAPRPDAPFHLTPFAITMNAPQPHLVPWLAPTDTRLRPDQRAMEDGRYDDAANEKHRLEEKQRGVRKYREANNLEYSPRWFTKEIHPVTKLPYWRYRGDYWPLRRDKKLKGVSDIF</sequence>
<proteinExistence type="inferred from homology"/>
<dbReference type="GO" id="GO:0005935">
    <property type="term" value="C:cellular bud neck"/>
    <property type="evidence" value="ECO:0007669"/>
    <property type="project" value="EnsemblFungi"/>
</dbReference>
<keyword evidence="2" id="KW-0813">Transport</keyword>
<feature type="compositionally biased region" description="Low complexity" evidence="9">
    <location>
        <begin position="256"/>
        <end position="276"/>
    </location>
</feature>
<dbReference type="SUPFAM" id="SSF144000">
    <property type="entry name" value="Oxysterol-binding protein-like"/>
    <property type="match status" value="1"/>
</dbReference>
<dbReference type="GeneID" id="11495447"/>
<dbReference type="OMA" id="SIRQMWE"/>
<evidence type="ECO:0000256" key="8">
    <source>
        <dbReference type="SAM" id="Coils"/>
    </source>
</evidence>
<dbReference type="GO" id="GO:0006897">
    <property type="term" value="P:endocytosis"/>
    <property type="evidence" value="ECO:0007669"/>
    <property type="project" value="EnsemblFungi"/>
</dbReference>
<evidence type="ECO:0000313" key="12">
    <source>
        <dbReference type="Proteomes" id="UP000000689"/>
    </source>
</evidence>